<protein>
    <submittedName>
        <fullName evidence="1">Uncharacterized protein</fullName>
    </submittedName>
</protein>
<name>A0A8J5TPJ6_FUSOX</name>
<dbReference type="Proteomes" id="UP000694050">
    <property type="component" value="Unassembled WGS sequence"/>
</dbReference>
<dbReference type="AlphaFoldDB" id="A0A8J5TPJ6"/>
<evidence type="ECO:0000313" key="2">
    <source>
        <dbReference type="Proteomes" id="UP000694050"/>
    </source>
</evidence>
<accession>A0A8J5TPJ6</accession>
<evidence type="ECO:0000313" key="1">
    <source>
        <dbReference type="EMBL" id="KAG7407570.1"/>
    </source>
</evidence>
<comment type="caution">
    <text evidence="1">The sequence shown here is derived from an EMBL/GenBank/DDBJ whole genome shotgun (WGS) entry which is preliminary data.</text>
</comment>
<sequence>MFANLFVVGNAFYSTNDQTEADRLMLVNNDNEKLKSLLQHHPELKVFLTKSHRAKIDCHHDMSTTKCAKRKERGRVVSRIQAA</sequence>
<organism evidence="1 2">
    <name type="scientific">Fusarium oxysporum f. sp. rapae</name>
    <dbReference type="NCBI Taxonomy" id="485398"/>
    <lineage>
        <taxon>Eukaryota</taxon>
        <taxon>Fungi</taxon>
        <taxon>Dikarya</taxon>
        <taxon>Ascomycota</taxon>
        <taxon>Pezizomycotina</taxon>
        <taxon>Sordariomycetes</taxon>
        <taxon>Hypocreomycetidae</taxon>
        <taxon>Hypocreales</taxon>
        <taxon>Nectriaceae</taxon>
        <taxon>Fusarium</taxon>
        <taxon>Fusarium oxysporum species complex</taxon>
    </lineage>
</organism>
<proteinExistence type="predicted"/>
<reference evidence="1" key="1">
    <citation type="submission" date="2021-04" db="EMBL/GenBank/DDBJ databases">
        <title>First draft genome resource for Brassicaceae pathogens Fusarium oxysporum f. sp. raphani and Fusarium oxysporum f. sp. rapae.</title>
        <authorList>
            <person name="Asai S."/>
        </authorList>
    </citation>
    <scope>NUCLEOTIDE SEQUENCE</scope>
    <source>
        <strain evidence="1">Tf1208</strain>
    </source>
</reference>
<gene>
    <name evidence="1" type="ORF">Forpe1208_v013538</name>
</gene>
<dbReference type="EMBL" id="JAELUQ010000010">
    <property type="protein sequence ID" value="KAG7407570.1"/>
    <property type="molecule type" value="Genomic_DNA"/>
</dbReference>